<dbReference type="SUPFAM" id="SSF56281">
    <property type="entry name" value="Metallo-hydrolase/oxidoreductase"/>
    <property type="match status" value="1"/>
</dbReference>
<protein>
    <recommendedName>
        <fullName evidence="1">Metallo-beta-lactamase domain-containing protein</fullName>
    </recommendedName>
</protein>
<dbReference type="Pfam" id="PF17778">
    <property type="entry name" value="WHD_BLACT"/>
    <property type="match status" value="1"/>
</dbReference>
<reference evidence="2" key="1">
    <citation type="submission" date="2018-05" db="EMBL/GenBank/DDBJ databases">
        <authorList>
            <person name="Lanie J.A."/>
            <person name="Ng W.-L."/>
            <person name="Kazmierczak K.M."/>
            <person name="Andrzejewski T.M."/>
            <person name="Davidsen T.M."/>
            <person name="Wayne K.J."/>
            <person name="Tettelin H."/>
            <person name="Glass J.I."/>
            <person name="Rusch D."/>
            <person name="Podicherti R."/>
            <person name="Tsui H.-C.T."/>
            <person name="Winkler M.E."/>
        </authorList>
    </citation>
    <scope>NUCLEOTIDE SEQUENCE</scope>
</reference>
<accession>A0A381Q1P1</accession>
<dbReference type="InterPro" id="IPR041516">
    <property type="entry name" value="LACTB2_WH"/>
</dbReference>
<organism evidence="2">
    <name type="scientific">marine metagenome</name>
    <dbReference type="NCBI Taxonomy" id="408172"/>
    <lineage>
        <taxon>unclassified sequences</taxon>
        <taxon>metagenomes</taxon>
        <taxon>ecological metagenomes</taxon>
    </lineage>
</organism>
<dbReference type="Gene3D" id="1.10.10.10">
    <property type="entry name" value="Winged helix-like DNA-binding domain superfamily/Winged helix DNA-binding domain"/>
    <property type="match status" value="1"/>
</dbReference>
<dbReference type="InterPro" id="IPR036866">
    <property type="entry name" value="RibonucZ/Hydroxyglut_hydro"/>
</dbReference>
<dbReference type="InterPro" id="IPR001279">
    <property type="entry name" value="Metallo-B-lactamas"/>
</dbReference>
<dbReference type="InterPro" id="IPR036388">
    <property type="entry name" value="WH-like_DNA-bd_sf"/>
</dbReference>
<feature type="domain" description="Metallo-beta-lactamase" evidence="1">
    <location>
        <begin position="34"/>
        <end position="197"/>
    </location>
</feature>
<dbReference type="PANTHER" id="PTHR23131:SF0">
    <property type="entry name" value="ENDORIBONUCLEASE LACTB2"/>
    <property type="match status" value="1"/>
</dbReference>
<dbReference type="Pfam" id="PF00753">
    <property type="entry name" value="Lactamase_B"/>
    <property type="match status" value="1"/>
</dbReference>
<dbReference type="EMBL" id="UINC01001159">
    <property type="protein sequence ID" value="SUZ72804.1"/>
    <property type="molecule type" value="Genomic_DNA"/>
</dbReference>
<dbReference type="PANTHER" id="PTHR23131">
    <property type="entry name" value="ENDORIBONUCLEASE LACTB2"/>
    <property type="match status" value="1"/>
</dbReference>
<dbReference type="SMART" id="SM00849">
    <property type="entry name" value="Lactamase_B"/>
    <property type="match status" value="1"/>
</dbReference>
<evidence type="ECO:0000259" key="1">
    <source>
        <dbReference type="SMART" id="SM00849"/>
    </source>
</evidence>
<dbReference type="InterPro" id="IPR050662">
    <property type="entry name" value="Sec-metab_biosynth-thioest"/>
</dbReference>
<dbReference type="AlphaFoldDB" id="A0A381Q1P1"/>
<dbReference type="CDD" id="cd16278">
    <property type="entry name" value="metallo-hydrolase-like_MBL-fold"/>
    <property type="match status" value="1"/>
</dbReference>
<name>A0A381Q1P1_9ZZZZ</name>
<sequence length="284" mass="31193">MTIFEPGLPTPVADTTIPVLRILGRNPGPMTGPGTNSYLIGCERLCLIDPGPINDLQLDNFLTAIGGTGLEYILVTHTHGDHSPASIPLRDATGAELVGMAAPEVEGNDKSFIPNRLWQHGDVLDCGEYSIKLLHTPGHVSNHVCFLLEQEKLLFTGDHVLQGTTSVILPPDGDMGAYLDSLRYLQTLELSYLAPGHGDIMGQPQEELKNLITHRLNREQKVVDCLLQLGPSEMDSLVLSVYDDVASHLIPWAKRTLLAHLIKLEREGRVTLENNLYVLTKEDE</sequence>
<evidence type="ECO:0000313" key="2">
    <source>
        <dbReference type="EMBL" id="SUZ72804.1"/>
    </source>
</evidence>
<dbReference type="Gene3D" id="3.60.15.10">
    <property type="entry name" value="Ribonuclease Z/Hydroxyacylglutathione hydrolase-like"/>
    <property type="match status" value="1"/>
</dbReference>
<proteinExistence type="predicted"/>
<gene>
    <name evidence="2" type="ORF">METZ01_LOCUS25658</name>
</gene>